<evidence type="ECO:0000313" key="6">
    <source>
        <dbReference type="EMBL" id="MDV5168634.1"/>
    </source>
</evidence>
<comment type="caution">
    <text evidence="6">The sequence shown here is derived from an EMBL/GenBank/DDBJ whole genome shotgun (WGS) entry which is preliminary data.</text>
</comment>
<name>A0ABU3ZEV1_9GAMM</name>
<dbReference type="InterPro" id="IPR000847">
    <property type="entry name" value="LysR_HTH_N"/>
</dbReference>
<dbReference type="Pfam" id="PF03466">
    <property type="entry name" value="LysR_substrate"/>
    <property type="match status" value="1"/>
</dbReference>
<proteinExistence type="inferred from homology"/>
<dbReference type="PANTHER" id="PTHR30537">
    <property type="entry name" value="HTH-TYPE TRANSCRIPTIONAL REGULATOR"/>
    <property type="match status" value="1"/>
</dbReference>
<dbReference type="SUPFAM" id="SSF53850">
    <property type="entry name" value="Periplasmic binding protein-like II"/>
    <property type="match status" value="1"/>
</dbReference>
<evidence type="ECO:0000256" key="1">
    <source>
        <dbReference type="ARBA" id="ARBA00009437"/>
    </source>
</evidence>
<keyword evidence="3" id="KW-0238">DNA-binding</keyword>
<evidence type="ECO:0000256" key="4">
    <source>
        <dbReference type="ARBA" id="ARBA00023163"/>
    </source>
</evidence>
<dbReference type="Gene3D" id="1.10.10.10">
    <property type="entry name" value="Winged helix-like DNA-binding domain superfamily/Winged helix DNA-binding domain"/>
    <property type="match status" value="1"/>
</dbReference>
<keyword evidence="7" id="KW-1185">Reference proteome</keyword>
<dbReference type="EMBL" id="JAWJZI010000002">
    <property type="protein sequence ID" value="MDV5168634.1"/>
    <property type="molecule type" value="Genomic_DNA"/>
</dbReference>
<dbReference type="InterPro" id="IPR058163">
    <property type="entry name" value="LysR-type_TF_proteobact-type"/>
</dbReference>
<dbReference type="Proteomes" id="UP001186452">
    <property type="component" value="Unassembled WGS sequence"/>
</dbReference>
<evidence type="ECO:0000256" key="2">
    <source>
        <dbReference type="ARBA" id="ARBA00023015"/>
    </source>
</evidence>
<dbReference type="RefSeq" id="WP_317521349.1">
    <property type="nucleotide sequence ID" value="NZ_JAWJZI010000002.1"/>
</dbReference>
<evidence type="ECO:0000313" key="7">
    <source>
        <dbReference type="Proteomes" id="UP001186452"/>
    </source>
</evidence>
<reference evidence="6 7" key="1">
    <citation type="submission" date="2023-10" db="EMBL/GenBank/DDBJ databases">
        <title>Marine bacteria isolated from horseshoe crab.</title>
        <authorList>
            <person name="Cheng T.H."/>
        </authorList>
    </citation>
    <scope>NUCLEOTIDE SEQUENCE [LARGE SCALE GENOMIC DNA]</scope>
    <source>
        <strain evidence="6 7">HSC6</strain>
    </source>
</reference>
<dbReference type="PANTHER" id="PTHR30537:SF68">
    <property type="entry name" value="TRANSCRIPTIONAL REGULATOR-RELATED"/>
    <property type="match status" value="1"/>
</dbReference>
<evidence type="ECO:0000259" key="5">
    <source>
        <dbReference type="PROSITE" id="PS50931"/>
    </source>
</evidence>
<keyword evidence="2" id="KW-0805">Transcription regulation</keyword>
<dbReference type="InterPro" id="IPR036388">
    <property type="entry name" value="WH-like_DNA-bd_sf"/>
</dbReference>
<dbReference type="InterPro" id="IPR005119">
    <property type="entry name" value="LysR_subst-bd"/>
</dbReference>
<protein>
    <submittedName>
        <fullName evidence="6">LysR family transcriptional regulator</fullName>
    </submittedName>
</protein>
<sequence>MKTEDIKLFHKVVEFGSLTETAKWLDLPKSNISRRIKQLEEDTGIKLFHRHSRNIKLTDSGNKFYQSTLKIISELEQTIGCLQTPEQELKGKLKVMIMPFMMNIGKLVFDFISLHPNVDVEISSSPDEKDLITNDIDIAFRYSKEITQDNVVAREMSKETFGLFASPQYITAHGKPLTLEEMESQALIGYRFSNGQVFDKLFFKNGQYVQPQMHLIVNSVALLIEAAIQHKGYILMSRRAGNIFAQQGLLQLVLPDYAPKHNFSWLLHLPRQFMSSEAKVFLDFILERIDRLQYRDADLQKVLRVPFNPLIDDL</sequence>
<dbReference type="PROSITE" id="PS50931">
    <property type="entry name" value="HTH_LYSR"/>
    <property type="match status" value="1"/>
</dbReference>
<organism evidence="6 7">
    <name type="scientific">Photobacterium rosenbergii</name>
    <dbReference type="NCBI Taxonomy" id="294936"/>
    <lineage>
        <taxon>Bacteria</taxon>
        <taxon>Pseudomonadati</taxon>
        <taxon>Pseudomonadota</taxon>
        <taxon>Gammaproteobacteria</taxon>
        <taxon>Vibrionales</taxon>
        <taxon>Vibrionaceae</taxon>
        <taxon>Photobacterium</taxon>
    </lineage>
</organism>
<dbReference type="Pfam" id="PF00126">
    <property type="entry name" value="HTH_1"/>
    <property type="match status" value="1"/>
</dbReference>
<gene>
    <name evidence="6" type="ORF">R2X38_06440</name>
</gene>
<keyword evidence="4" id="KW-0804">Transcription</keyword>
<dbReference type="InterPro" id="IPR036390">
    <property type="entry name" value="WH_DNA-bd_sf"/>
</dbReference>
<comment type="similarity">
    <text evidence="1">Belongs to the LysR transcriptional regulatory family.</text>
</comment>
<dbReference type="SUPFAM" id="SSF46785">
    <property type="entry name" value="Winged helix' DNA-binding domain"/>
    <property type="match status" value="1"/>
</dbReference>
<dbReference type="Gene3D" id="3.40.190.290">
    <property type="match status" value="1"/>
</dbReference>
<evidence type="ECO:0000256" key="3">
    <source>
        <dbReference type="ARBA" id="ARBA00023125"/>
    </source>
</evidence>
<accession>A0ABU3ZEV1</accession>
<feature type="domain" description="HTH lysR-type" evidence="5">
    <location>
        <begin position="1"/>
        <end position="58"/>
    </location>
</feature>